<dbReference type="FunFam" id="3.30.200.20:FF:000280">
    <property type="entry name" value="membrane-associated tyrosine- and threonine-specific cdc2-inhibitory kinase"/>
    <property type="match status" value="1"/>
</dbReference>
<evidence type="ECO:0000256" key="2">
    <source>
        <dbReference type="ARBA" id="ARBA00012513"/>
    </source>
</evidence>
<feature type="domain" description="Protein kinase" evidence="21">
    <location>
        <begin position="109"/>
        <end position="357"/>
    </location>
</feature>
<dbReference type="PROSITE" id="PS00107">
    <property type="entry name" value="PROTEIN_KINASE_ATP"/>
    <property type="match status" value="1"/>
</dbReference>
<dbReference type="SMART" id="SM00220">
    <property type="entry name" value="S_TKc"/>
    <property type="match status" value="1"/>
</dbReference>
<evidence type="ECO:0000256" key="19">
    <source>
        <dbReference type="PROSITE-ProRule" id="PRU10141"/>
    </source>
</evidence>
<evidence type="ECO:0000256" key="9">
    <source>
        <dbReference type="ARBA" id="ARBA00022840"/>
    </source>
</evidence>
<dbReference type="GO" id="GO:0004674">
    <property type="term" value="F:protein serine/threonine kinase activity"/>
    <property type="evidence" value="ECO:0007669"/>
    <property type="project" value="UniProtKB-KW"/>
</dbReference>
<dbReference type="PANTHER" id="PTHR11042:SF183">
    <property type="entry name" value="MEMBRANE-ASSOCIATED TYROSINE- AND THREONINE-SPECIFIC CDC2-INHIBITORY KINASE"/>
    <property type="match status" value="1"/>
</dbReference>
<keyword evidence="8" id="KW-0418">Kinase</keyword>
<evidence type="ECO:0000256" key="15">
    <source>
        <dbReference type="ARBA" id="ARBA00047899"/>
    </source>
</evidence>
<evidence type="ECO:0000256" key="10">
    <source>
        <dbReference type="ARBA" id="ARBA00022842"/>
    </source>
</evidence>
<dbReference type="AlphaFoldDB" id="A0A811V395"/>
<evidence type="ECO:0000256" key="18">
    <source>
        <dbReference type="ARBA" id="ARBA00084081"/>
    </source>
</evidence>
<evidence type="ECO:0000256" key="14">
    <source>
        <dbReference type="ARBA" id="ARBA00037982"/>
    </source>
</evidence>
<dbReference type="FunFam" id="1.10.510.10:FF:000315">
    <property type="entry name" value="membrane-associated tyrosine- and threonine-specific cdc2-inhibitory kinase"/>
    <property type="match status" value="1"/>
</dbReference>
<gene>
    <name evidence="22" type="ORF">CCAP1982_LOCUS12755</name>
</gene>
<dbReference type="InterPro" id="IPR008271">
    <property type="entry name" value="Ser/Thr_kinase_AS"/>
</dbReference>
<name>A0A811V395_CERCA</name>
<evidence type="ECO:0000256" key="11">
    <source>
        <dbReference type="ARBA" id="ARBA00023034"/>
    </source>
</evidence>
<keyword evidence="6" id="KW-0479">Metal-binding</keyword>
<keyword evidence="11" id="KW-0333">Golgi apparatus</keyword>
<reference evidence="22" key="1">
    <citation type="submission" date="2020-11" db="EMBL/GenBank/DDBJ databases">
        <authorList>
            <person name="Whitehead M."/>
        </authorList>
    </citation>
    <scope>NUCLEOTIDE SEQUENCE</scope>
    <source>
        <strain evidence="22">EGII</strain>
    </source>
</reference>
<feature type="binding site" evidence="19">
    <location>
        <position position="138"/>
    </location>
    <ligand>
        <name>ATP</name>
        <dbReference type="ChEBI" id="CHEBI:30616"/>
    </ligand>
</feature>
<keyword evidence="10" id="KW-0460">Magnesium</keyword>
<dbReference type="GO" id="GO:0046872">
    <property type="term" value="F:metal ion binding"/>
    <property type="evidence" value="ECO:0007669"/>
    <property type="project" value="UniProtKB-KW"/>
</dbReference>
<keyword evidence="23" id="KW-1185">Reference proteome</keyword>
<dbReference type="PROSITE" id="PS50011">
    <property type="entry name" value="PROTEIN_KINASE_DOM"/>
    <property type="match status" value="1"/>
</dbReference>
<dbReference type="Proteomes" id="UP000606786">
    <property type="component" value="Unassembled WGS sequence"/>
</dbReference>
<feature type="region of interest" description="Disordered" evidence="20">
    <location>
        <begin position="55"/>
        <end position="86"/>
    </location>
</feature>
<dbReference type="Gene3D" id="1.10.510.10">
    <property type="entry name" value="Transferase(Phosphotransferase) domain 1"/>
    <property type="match status" value="1"/>
</dbReference>
<evidence type="ECO:0000313" key="22">
    <source>
        <dbReference type="EMBL" id="CAD7004337.1"/>
    </source>
</evidence>
<dbReference type="GO" id="GO:0110031">
    <property type="term" value="P:negative regulation of G2/MI transition of meiotic cell cycle"/>
    <property type="evidence" value="ECO:0007669"/>
    <property type="project" value="TreeGrafter"/>
</dbReference>
<dbReference type="PROSITE" id="PS00108">
    <property type="entry name" value="PROTEIN_KINASE_ST"/>
    <property type="match status" value="1"/>
</dbReference>
<comment type="catalytic activity">
    <reaction evidence="15">
        <text>L-threonyl-[protein] + ATP = O-phospho-L-threonyl-[protein] + ADP + H(+)</text>
        <dbReference type="Rhea" id="RHEA:46608"/>
        <dbReference type="Rhea" id="RHEA-COMP:11060"/>
        <dbReference type="Rhea" id="RHEA-COMP:11605"/>
        <dbReference type="ChEBI" id="CHEBI:15378"/>
        <dbReference type="ChEBI" id="CHEBI:30013"/>
        <dbReference type="ChEBI" id="CHEBI:30616"/>
        <dbReference type="ChEBI" id="CHEBI:61977"/>
        <dbReference type="ChEBI" id="CHEBI:456216"/>
        <dbReference type="EC" id="2.7.11.1"/>
    </reaction>
</comment>
<dbReference type="PANTHER" id="PTHR11042">
    <property type="entry name" value="EUKARYOTIC TRANSLATION INITIATION FACTOR 2-ALPHA KINASE EIF2-ALPHA KINASE -RELATED"/>
    <property type="match status" value="1"/>
</dbReference>
<dbReference type="GO" id="GO:0005524">
    <property type="term" value="F:ATP binding"/>
    <property type="evidence" value="ECO:0007669"/>
    <property type="project" value="UniProtKB-UniRule"/>
</dbReference>
<comment type="similarity">
    <text evidence="14">Belongs to the protein kinase superfamily. Ser/Thr protein kinase family. GCN2 subfamily.</text>
</comment>
<comment type="caution">
    <text evidence="22">The sequence shown here is derived from an EMBL/GenBank/DDBJ whole genome shotgun (WGS) entry which is preliminary data.</text>
</comment>
<evidence type="ECO:0000256" key="4">
    <source>
        <dbReference type="ARBA" id="ARBA00022553"/>
    </source>
</evidence>
<evidence type="ECO:0000256" key="3">
    <source>
        <dbReference type="ARBA" id="ARBA00022527"/>
    </source>
</evidence>
<dbReference type="InterPro" id="IPR000719">
    <property type="entry name" value="Prot_kinase_dom"/>
</dbReference>
<keyword evidence="3" id="KW-0723">Serine/threonine-protein kinase</keyword>
<dbReference type="OrthoDB" id="5337378at2759"/>
<comment type="subcellular location">
    <subcellularLocation>
        <location evidence="1">Golgi apparatus membrane</location>
        <topology evidence="1">Peripheral membrane protein</topology>
    </subcellularLocation>
</comment>
<dbReference type="GO" id="GO:0005634">
    <property type="term" value="C:nucleus"/>
    <property type="evidence" value="ECO:0007669"/>
    <property type="project" value="TreeGrafter"/>
</dbReference>
<evidence type="ECO:0000256" key="5">
    <source>
        <dbReference type="ARBA" id="ARBA00022679"/>
    </source>
</evidence>
<dbReference type="EMBL" id="CAJHJT010000034">
    <property type="protein sequence ID" value="CAD7004337.1"/>
    <property type="molecule type" value="Genomic_DNA"/>
</dbReference>
<evidence type="ECO:0000256" key="1">
    <source>
        <dbReference type="ARBA" id="ARBA00004395"/>
    </source>
</evidence>
<proteinExistence type="inferred from homology"/>
<dbReference type="Pfam" id="PF00069">
    <property type="entry name" value="Pkinase"/>
    <property type="match status" value="1"/>
</dbReference>
<evidence type="ECO:0000256" key="7">
    <source>
        <dbReference type="ARBA" id="ARBA00022741"/>
    </source>
</evidence>
<evidence type="ECO:0000256" key="20">
    <source>
        <dbReference type="SAM" id="MobiDB-lite"/>
    </source>
</evidence>
<evidence type="ECO:0000259" key="21">
    <source>
        <dbReference type="PROSITE" id="PS50011"/>
    </source>
</evidence>
<evidence type="ECO:0000256" key="16">
    <source>
        <dbReference type="ARBA" id="ARBA00048679"/>
    </source>
</evidence>
<evidence type="ECO:0000256" key="13">
    <source>
        <dbReference type="ARBA" id="ARBA00023306"/>
    </source>
</evidence>
<protein>
    <recommendedName>
        <fullName evidence="17">Membrane-associated tyrosine- and threonine-specific cdc2-inhibitory kinase</fullName>
        <ecNumber evidence="2">2.7.11.1</ecNumber>
    </recommendedName>
    <alternativeName>
        <fullName evidence="18">Myt1 kinase</fullName>
    </alternativeName>
</protein>
<keyword evidence="7 19" id="KW-0547">Nucleotide-binding</keyword>
<evidence type="ECO:0000256" key="12">
    <source>
        <dbReference type="ARBA" id="ARBA00023136"/>
    </source>
</evidence>
<feature type="compositionally biased region" description="Low complexity" evidence="20">
    <location>
        <begin position="58"/>
        <end position="70"/>
    </location>
</feature>
<dbReference type="Gene3D" id="3.30.200.20">
    <property type="entry name" value="Phosphorylase Kinase, domain 1"/>
    <property type="match status" value="1"/>
</dbReference>
<dbReference type="GO" id="GO:0000139">
    <property type="term" value="C:Golgi membrane"/>
    <property type="evidence" value="ECO:0007669"/>
    <property type="project" value="UniProtKB-SubCell"/>
</dbReference>
<comment type="catalytic activity">
    <reaction evidence="16">
        <text>L-seryl-[protein] + ATP = O-phospho-L-seryl-[protein] + ADP + H(+)</text>
        <dbReference type="Rhea" id="RHEA:17989"/>
        <dbReference type="Rhea" id="RHEA-COMP:9863"/>
        <dbReference type="Rhea" id="RHEA-COMP:11604"/>
        <dbReference type="ChEBI" id="CHEBI:15378"/>
        <dbReference type="ChEBI" id="CHEBI:29999"/>
        <dbReference type="ChEBI" id="CHEBI:30616"/>
        <dbReference type="ChEBI" id="CHEBI:83421"/>
        <dbReference type="ChEBI" id="CHEBI:456216"/>
        <dbReference type="EC" id="2.7.11.1"/>
    </reaction>
</comment>
<accession>A0A811V395</accession>
<evidence type="ECO:0000256" key="6">
    <source>
        <dbReference type="ARBA" id="ARBA00022723"/>
    </source>
</evidence>
<keyword evidence="13" id="KW-0131">Cell cycle</keyword>
<sequence length="570" mass="66123">MVLFPNQVNMTTESALPLPRLPVPDIRAEVAFQHSQKQNERLQEYRLRPPKLRLANRSHSSTSTSTTAHAISFRGESDGNGKALPELDANALSGSYDRSMNETYFEQCFTRLAKIGEGSFGEVFKVRSKEDGRMYAIKMSKELYRSEHYRQERLEEVRRYEQFSGHANFVQFYRAWEQNDRLYMQMELCRESLDRYLVRRRDIPEETIWNILLDLLLALKNLHDRNLIHLDIKLDNVLIGDDDSCKLADFGLVIDVDRANRHQATEGDSRYMAPEILQGKFSKAADIFSLGVAMLELSCFLELPHNGPLWQQLRSGVLPHDFMKNISPELETLIRQMMSPEPEARPTVDEILSHKKLVSLLERRNRWRLIIKMKQTIRRSRKAAWSKLCNWKQMIFSFVTSILTTFIHREAVSNRRRRTLDSPMQQQVKDKQLPMISMRLHALTPTAGNNRNTPIEFLPGENYLHLSQQSTPINFATHNKIVNSTPVNHNNHSFRSRKDLTKTSFRAVENDCGIEYLPDIQYSPAAISRPNSFLSLDDLEQSSQPFILLDKSSLQECRKKLFTQLDNSPI</sequence>
<keyword evidence="4" id="KW-0597">Phosphoprotein</keyword>
<keyword evidence="5" id="KW-0808">Transferase</keyword>
<dbReference type="SUPFAM" id="SSF56112">
    <property type="entry name" value="Protein kinase-like (PK-like)"/>
    <property type="match status" value="1"/>
</dbReference>
<dbReference type="GO" id="GO:0051321">
    <property type="term" value="P:meiotic cell cycle"/>
    <property type="evidence" value="ECO:0007669"/>
    <property type="project" value="TreeGrafter"/>
</dbReference>
<dbReference type="InterPro" id="IPR011009">
    <property type="entry name" value="Kinase-like_dom_sf"/>
</dbReference>
<dbReference type="EC" id="2.7.11.1" evidence="2"/>
<dbReference type="InterPro" id="IPR050339">
    <property type="entry name" value="CC_SR_Kinase"/>
</dbReference>
<keyword evidence="12" id="KW-0472">Membrane</keyword>
<dbReference type="InterPro" id="IPR017441">
    <property type="entry name" value="Protein_kinase_ATP_BS"/>
</dbReference>
<evidence type="ECO:0000256" key="8">
    <source>
        <dbReference type="ARBA" id="ARBA00022777"/>
    </source>
</evidence>
<evidence type="ECO:0000256" key="17">
    <source>
        <dbReference type="ARBA" id="ARBA00074601"/>
    </source>
</evidence>
<keyword evidence="9 19" id="KW-0067">ATP-binding</keyword>
<organism evidence="22 23">
    <name type="scientific">Ceratitis capitata</name>
    <name type="common">Mediterranean fruit fly</name>
    <name type="synonym">Tephritis capitata</name>
    <dbReference type="NCBI Taxonomy" id="7213"/>
    <lineage>
        <taxon>Eukaryota</taxon>
        <taxon>Metazoa</taxon>
        <taxon>Ecdysozoa</taxon>
        <taxon>Arthropoda</taxon>
        <taxon>Hexapoda</taxon>
        <taxon>Insecta</taxon>
        <taxon>Pterygota</taxon>
        <taxon>Neoptera</taxon>
        <taxon>Endopterygota</taxon>
        <taxon>Diptera</taxon>
        <taxon>Brachycera</taxon>
        <taxon>Muscomorpha</taxon>
        <taxon>Tephritoidea</taxon>
        <taxon>Tephritidae</taxon>
        <taxon>Ceratitis</taxon>
        <taxon>Ceratitis</taxon>
    </lineage>
</organism>
<evidence type="ECO:0000313" key="23">
    <source>
        <dbReference type="Proteomes" id="UP000606786"/>
    </source>
</evidence>